<evidence type="ECO:0000256" key="2">
    <source>
        <dbReference type="SAM" id="Phobius"/>
    </source>
</evidence>
<dbReference type="Gene3D" id="3.40.1090.10">
    <property type="entry name" value="Cytosolic phospholipase A2 catalytic domain"/>
    <property type="match status" value="1"/>
</dbReference>
<feature type="transmembrane region" description="Helical" evidence="2">
    <location>
        <begin position="69"/>
        <end position="88"/>
    </location>
</feature>
<keyword evidence="1" id="KW-0443">Lipid metabolism</keyword>
<evidence type="ECO:0000256" key="1">
    <source>
        <dbReference type="ARBA" id="ARBA00023098"/>
    </source>
</evidence>
<sequence length="750" mass="86878">MNQPSNLQKWFSRIIYFFPLQLVFVHLKKSQQLLIFWIILFLTISGNFGHKYGIPFLLLDPEYLGKVNFMSYLILGFSFGGFVMAYNISSYVNNGFRFPFLATQSRPFLKYCINNSFIPLTFLIYYCYSVVDFKMEDLQFNKIQILYDVVGFLIGYIIVILISMSYFINTNKDYLKLFGTVGDQAEDDEGIYRLASHKKHKTWFNETFNNKAWHVESYLIKPLKIRLARDFSHYNKSQLNQVFKQNNFNASIFEIVVLISIFVLGLFREVDVFVIPAGASILLLFTILIMLTSAIRSWLYGWTFVAFIGLFILVNYLSKFEEFTYANKAYGLDYETESVDYNLGIISPDTITQDSLYHIQILDQWAKKNKQRTGKPKLVLFNVSGGGSRASMWAFRVVQYLDSISEGESSKHMHLITGSSGGMIGAAYFRELLNLKQEGKKINLHHPKYIYDLGKDILNPIVFSLAVNDYFIRLQKFEYDGQQYWKDRGYAFEQRLNRNTRYFMDKPLGAYQLKEFNSELPMMILSPSIINDGKILLTANHPLGFMCQNESAVENQTVELGENVEYSRLLKGHQPLNIRFLSALRMSATFPYIMPTIELPTEPKIELIDAGLRDNYGVKTSIRYLYSFRDWIQKNTSGVVIIQVRYGKQQAKLPTKDNNTSIYQDLTAPFGSVYGNLFNIQDYNNSSLVEYANGWTGNKIQLVDFVLNSDEEKSISLSWHLTESEREKVMQAIYLEENKKAVNKVLDLIK</sequence>
<feature type="transmembrane region" description="Helical" evidence="2">
    <location>
        <begin position="33"/>
        <end position="49"/>
    </location>
</feature>
<feature type="transmembrane region" description="Helical" evidence="2">
    <location>
        <begin position="298"/>
        <end position="318"/>
    </location>
</feature>
<keyword evidence="2" id="KW-1133">Transmembrane helix</keyword>
<dbReference type="InterPro" id="IPR002641">
    <property type="entry name" value="PNPLA_dom"/>
</dbReference>
<evidence type="ECO:0000313" key="4">
    <source>
        <dbReference type="EMBL" id="NBG67427.1"/>
    </source>
</evidence>
<feature type="transmembrane region" description="Helical" evidence="2">
    <location>
        <begin position="273"/>
        <end position="291"/>
    </location>
</feature>
<keyword evidence="2" id="KW-0472">Membrane</keyword>
<dbReference type="GO" id="GO:0006629">
    <property type="term" value="P:lipid metabolic process"/>
    <property type="evidence" value="ECO:0007669"/>
    <property type="project" value="UniProtKB-KW"/>
</dbReference>
<comment type="caution">
    <text evidence="4">The sequence shown here is derived from an EMBL/GenBank/DDBJ whole genome shotgun (WGS) entry which is preliminary data.</text>
</comment>
<evidence type="ECO:0000313" key="5">
    <source>
        <dbReference type="Proteomes" id="UP000470771"/>
    </source>
</evidence>
<feature type="domain" description="PNPLA" evidence="3">
    <location>
        <begin position="384"/>
        <end position="619"/>
    </location>
</feature>
<dbReference type="SUPFAM" id="SSF52151">
    <property type="entry name" value="FabD/lysophospholipase-like"/>
    <property type="match status" value="1"/>
</dbReference>
<keyword evidence="2" id="KW-0812">Transmembrane</keyword>
<dbReference type="EMBL" id="WWNE01000018">
    <property type="protein sequence ID" value="NBG67427.1"/>
    <property type="molecule type" value="Genomic_DNA"/>
</dbReference>
<dbReference type="Proteomes" id="UP000470771">
    <property type="component" value="Unassembled WGS sequence"/>
</dbReference>
<feature type="transmembrane region" description="Helical" evidence="2">
    <location>
        <begin position="248"/>
        <end position="267"/>
    </location>
</feature>
<keyword evidence="5" id="KW-1185">Reference proteome</keyword>
<accession>A0A6N9NQS8</accession>
<dbReference type="InterPro" id="IPR016035">
    <property type="entry name" value="Acyl_Trfase/lysoPLipase"/>
</dbReference>
<feature type="transmembrane region" description="Helical" evidence="2">
    <location>
        <begin position="108"/>
        <end position="126"/>
    </location>
</feature>
<evidence type="ECO:0000259" key="3">
    <source>
        <dbReference type="Pfam" id="PF01734"/>
    </source>
</evidence>
<dbReference type="AlphaFoldDB" id="A0A6N9NQS8"/>
<proteinExistence type="predicted"/>
<feature type="transmembrane region" description="Helical" evidence="2">
    <location>
        <begin position="146"/>
        <end position="168"/>
    </location>
</feature>
<gene>
    <name evidence="4" type="ORF">GQN54_14970</name>
</gene>
<protein>
    <recommendedName>
        <fullName evidence="3">PNPLA domain-containing protein</fullName>
    </recommendedName>
</protein>
<name>A0A6N9NQS8_9FLAO</name>
<dbReference type="Pfam" id="PF01734">
    <property type="entry name" value="Patatin"/>
    <property type="match status" value="1"/>
</dbReference>
<reference evidence="4 5" key="1">
    <citation type="submission" date="2019-12" db="EMBL/GenBank/DDBJ databases">
        <authorList>
            <person name="Zhao J."/>
        </authorList>
    </citation>
    <scope>NUCLEOTIDE SEQUENCE [LARGE SCALE GENOMIC DNA]</scope>
    <source>
        <strain evidence="4 5">S-15</strain>
    </source>
</reference>
<dbReference type="RefSeq" id="WP_160634373.1">
    <property type="nucleotide sequence ID" value="NZ_WWNE01000018.1"/>
</dbReference>
<organism evidence="4 5">
    <name type="scientific">Acidiluteibacter ferrifornacis</name>
    <dbReference type="NCBI Taxonomy" id="2692424"/>
    <lineage>
        <taxon>Bacteria</taxon>
        <taxon>Pseudomonadati</taxon>
        <taxon>Bacteroidota</taxon>
        <taxon>Flavobacteriia</taxon>
        <taxon>Flavobacteriales</taxon>
        <taxon>Cryomorphaceae</taxon>
        <taxon>Acidiluteibacter</taxon>
    </lineage>
</organism>